<keyword evidence="4" id="KW-0804">Transcription</keyword>
<dbReference type="CDD" id="cd06171">
    <property type="entry name" value="Sigma70_r4"/>
    <property type="match status" value="1"/>
</dbReference>
<dbReference type="NCBIfam" id="TIGR02937">
    <property type="entry name" value="sigma70-ECF"/>
    <property type="match status" value="1"/>
</dbReference>
<dbReference type="InterPro" id="IPR039425">
    <property type="entry name" value="RNA_pol_sigma-70-like"/>
</dbReference>
<dbReference type="InterPro" id="IPR008979">
    <property type="entry name" value="Galactose-bd-like_sf"/>
</dbReference>
<comment type="similarity">
    <text evidence="1">Belongs to the sigma-70 factor family. ECF subfamily.</text>
</comment>
<dbReference type="PANTHER" id="PTHR43133:SF51">
    <property type="entry name" value="RNA POLYMERASE SIGMA FACTOR"/>
    <property type="match status" value="1"/>
</dbReference>
<evidence type="ECO:0000256" key="3">
    <source>
        <dbReference type="ARBA" id="ARBA00023082"/>
    </source>
</evidence>
<dbReference type="PANTHER" id="PTHR43133">
    <property type="entry name" value="RNA POLYMERASE ECF-TYPE SIGMA FACTO"/>
    <property type="match status" value="1"/>
</dbReference>
<dbReference type="SUPFAM" id="SSF49785">
    <property type="entry name" value="Galactose-binding domain-like"/>
    <property type="match status" value="1"/>
</dbReference>
<dbReference type="Gene3D" id="2.60.120.260">
    <property type="entry name" value="Galactose-binding domain-like"/>
    <property type="match status" value="1"/>
</dbReference>
<dbReference type="InterPro" id="IPR007627">
    <property type="entry name" value="RNA_pol_sigma70_r2"/>
</dbReference>
<feature type="compositionally biased region" description="Low complexity" evidence="5">
    <location>
        <begin position="399"/>
        <end position="410"/>
    </location>
</feature>
<comment type="caution">
    <text evidence="7">The sequence shown here is derived from an EMBL/GenBank/DDBJ whole genome shotgun (WGS) entry which is preliminary data.</text>
</comment>
<dbReference type="EMBL" id="JAGKQQ010000001">
    <property type="protein sequence ID" value="MBP3957479.1"/>
    <property type="molecule type" value="Genomic_DNA"/>
</dbReference>
<evidence type="ECO:0000313" key="8">
    <source>
        <dbReference type="Proteomes" id="UP000676565"/>
    </source>
</evidence>
<reference evidence="7 8" key="1">
    <citation type="submission" date="2021-04" db="EMBL/GenBank/DDBJ databases">
        <authorList>
            <person name="Ivanova A."/>
        </authorList>
    </citation>
    <scope>NUCLEOTIDE SEQUENCE [LARGE SCALE GENOMIC DNA]</scope>
    <source>
        <strain evidence="7 8">G18</strain>
    </source>
</reference>
<feature type="domain" description="F5/8 type C" evidence="6">
    <location>
        <begin position="387"/>
        <end position="533"/>
    </location>
</feature>
<accession>A0ABS5BUS9</accession>
<dbReference type="InterPro" id="IPR014284">
    <property type="entry name" value="RNA_pol_sigma-70_dom"/>
</dbReference>
<dbReference type="PROSITE" id="PS50022">
    <property type="entry name" value="FA58C_3"/>
    <property type="match status" value="1"/>
</dbReference>
<dbReference type="InterPro" id="IPR013324">
    <property type="entry name" value="RNA_pol_sigma_r3/r4-like"/>
</dbReference>
<evidence type="ECO:0000256" key="5">
    <source>
        <dbReference type="SAM" id="MobiDB-lite"/>
    </source>
</evidence>
<dbReference type="InterPro" id="IPR036388">
    <property type="entry name" value="WH-like_DNA-bd_sf"/>
</dbReference>
<gene>
    <name evidence="7" type="ORF">J8F10_19705</name>
</gene>
<dbReference type="Pfam" id="PF00754">
    <property type="entry name" value="F5_F8_type_C"/>
    <property type="match status" value="1"/>
</dbReference>
<name>A0ABS5BUS9_9BACT</name>
<evidence type="ECO:0000313" key="7">
    <source>
        <dbReference type="EMBL" id="MBP3957479.1"/>
    </source>
</evidence>
<evidence type="ECO:0000256" key="4">
    <source>
        <dbReference type="ARBA" id="ARBA00023163"/>
    </source>
</evidence>
<feature type="region of interest" description="Disordered" evidence="5">
    <location>
        <begin position="399"/>
        <end position="422"/>
    </location>
</feature>
<dbReference type="InterPro" id="IPR013249">
    <property type="entry name" value="RNA_pol_sigma70_r4_t2"/>
</dbReference>
<keyword evidence="2" id="KW-0805">Transcription regulation</keyword>
<keyword evidence="3" id="KW-0731">Sigma factor</keyword>
<dbReference type="Gene3D" id="1.10.10.10">
    <property type="entry name" value="Winged helix-like DNA-binding domain superfamily/Winged helix DNA-binding domain"/>
    <property type="match status" value="1"/>
</dbReference>
<dbReference type="SUPFAM" id="SSF88659">
    <property type="entry name" value="Sigma3 and sigma4 domains of RNA polymerase sigma factors"/>
    <property type="match status" value="1"/>
</dbReference>
<proteinExistence type="inferred from homology"/>
<organism evidence="7 8">
    <name type="scientific">Gemmata palustris</name>
    <dbReference type="NCBI Taxonomy" id="2822762"/>
    <lineage>
        <taxon>Bacteria</taxon>
        <taxon>Pseudomonadati</taxon>
        <taxon>Planctomycetota</taxon>
        <taxon>Planctomycetia</taxon>
        <taxon>Gemmatales</taxon>
        <taxon>Gemmataceae</taxon>
        <taxon>Gemmata</taxon>
    </lineage>
</organism>
<dbReference type="InterPro" id="IPR013325">
    <property type="entry name" value="RNA_pol_sigma_r2"/>
</dbReference>
<dbReference type="Proteomes" id="UP000676565">
    <property type="component" value="Unassembled WGS sequence"/>
</dbReference>
<protein>
    <submittedName>
        <fullName evidence="7">Sigma-70 family RNA polymerase sigma factor</fullName>
    </submittedName>
</protein>
<dbReference type="SUPFAM" id="SSF88946">
    <property type="entry name" value="Sigma2 domain of RNA polymerase sigma factors"/>
    <property type="match status" value="1"/>
</dbReference>
<dbReference type="Pfam" id="PF08281">
    <property type="entry name" value="Sigma70_r4_2"/>
    <property type="match status" value="1"/>
</dbReference>
<sequence>MTVRTARLLDHLNRLSTSMDLEALSDSALLTRFARQRDHSAFTTLVARHGSMVYNVCYRQLGNVHAAEDAFQATFLVLARKAGSLRCNSLVAWLHGVAVRVARNARRTAQRHPVRKEALTADEVPGSHTDPLSRLSVRELLQALEEEVRRLPQVYRLAVVLCCFEGLSQEEAAHRLGWSVGSVKGRLERGRTRLRELLTRRGLAPVVVATVLHTTRNELSAALTARTVKVALAFRESESPHQAVASGEVLRLAQHALKGMTMFKWKLALALALFLSITALGAFAPRDGQDKEGADKKPAPVAVAVDLNDGSRVVGKSDSLKELRLLASFGEVRIPVEQVASVQFKDDRGTAAVRFHNGDQLTGTLDLKALGDLKVVTALGETTVPLKLVTQYKMEAPSSRATASARASSTGDEADGPSNPFASLDKVSRWNSGGYAPGWIEADLGTSRKLDRITLVASQTPKGETVHEVWVSDVPIGKDRAKAKLVHTFVGETDNLQELKYTFTPGLTARYVQIHTTESPSWVGWANIDLQVR</sequence>
<evidence type="ECO:0000256" key="2">
    <source>
        <dbReference type="ARBA" id="ARBA00023015"/>
    </source>
</evidence>
<dbReference type="InterPro" id="IPR000421">
    <property type="entry name" value="FA58C"/>
</dbReference>
<dbReference type="RefSeq" id="WP_210656565.1">
    <property type="nucleotide sequence ID" value="NZ_JAGKQQ010000001.1"/>
</dbReference>
<evidence type="ECO:0000256" key="1">
    <source>
        <dbReference type="ARBA" id="ARBA00010641"/>
    </source>
</evidence>
<keyword evidence="8" id="KW-1185">Reference proteome</keyword>
<evidence type="ECO:0000259" key="6">
    <source>
        <dbReference type="PROSITE" id="PS50022"/>
    </source>
</evidence>
<dbReference type="Pfam" id="PF04542">
    <property type="entry name" value="Sigma70_r2"/>
    <property type="match status" value="1"/>
</dbReference>
<dbReference type="Gene3D" id="1.10.1740.10">
    <property type="match status" value="1"/>
</dbReference>